<organism evidence="3 4">
    <name type="scientific">Manihot esculenta</name>
    <name type="common">Cassava</name>
    <name type="synonym">Jatropha manihot</name>
    <dbReference type="NCBI Taxonomy" id="3983"/>
    <lineage>
        <taxon>Eukaryota</taxon>
        <taxon>Viridiplantae</taxon>
        <taxon>Streptophyta</taxon>
        <taxon>Embryophyta</taxon>
        <taxon>Tracheophyta</taxon>
        <taxon>Spermatophyta</taxon>
        <taxon>Magnoliopsida</taxon>
        <taxon>eudicotyledons</taxon>
        <taxon>Gunneridae</taxon>
        <taxon>Pentapetalae</taxon>
        <taxon>rosids</taxon>
        <taxon>fabids</taxon>
        <taxon>Malpighiales</taxon>
        <taxon>Euphorbiaceae</taxon>
        <taxon>Crotonoideae</taxon>
        <taxon>Manihoteae</taxon>
        <taxon>Manihot</taxon>
    </lineage>
</organism>
<feature type="domain" description="Protein kinase" evidence="2">
    <location>
        <begin position="73"/>
        <end position="356"/>
    </location>
</feature>
<keyword evidence="4" id="KW-1185">Reference proteome</keyword>
<evidence type="ECO:0000313" key="4">
    <source>
        <dbReference type="Proteomes" id="UP000091857"/>
    </source>
</evidence>
<comment type="caution">
    <text evidence="3">The sequence shown here is derived from an EMBL/GenBank/DDBJ whole genome shotgun (WGS) entry which is preliminary data.</text>
</comment>
<accession>A0A2C9UIR1</accession>
<dbReference type="Gene3D" id="3.30.200.20">
    <property type="entry name" value="Phosphorylase Kinase, domain 1"/>
    <property type="match status" value="1"/>
</dbReference>
<keyword evidence="1" id="KW-0472">Membrane</keyword>
<dbReference type="Pfam" id="PF00069">
    <property type="entry name" value="Pkinase"/>
    <property type="match status" value="1"/>
</dbReference>
<dbReference type="GO" id="GO:0005524">
    <property type="term" value="F:ATP binding"/>
    <property type="evidence" value="ECO:0007669"/>
    <property type="project" value="InterPro"/>
</dbReference>
<evidence type="ECO:0000259" key="2">
    <source>
        <dbReference type="PROSITE" id="PS50011"/>
    </source>
</evidence>
<keyword evidence="1" id="KW-1133">Transmembrane helix</keyword>
<dbReference type="InterPro" id="IPR011009">
    <property type="entry name" value="Kinase-like_dom_sf"/>
</dbReference>
<dbReference type="Gramene" id="Manes.14G038000.1.v8.1">
    <property type="protein sequence ID" value="Manes.14G038000.1.v8.1.CDS"/>
    <property type="gene ID" value="Manes.14G038000.v8.1"/>
</dbReference>
<dbReference type="InterPro" id="IPR000719">
    <property type="entry name" value="Prot_kinase_dom"/>
</dbReference>
<dbReference type="PANTHER" id="PTHR48008:SF13">
    <property type="entry name" value="PROTEIN KINASE SUPERFAMILY PROTEIN"/>
    <property type="match status" value="1"/>
</dbReference>
<dbReference type="EMBL" id="CM004400">
    <property type="protein sequence ID" value="OAY30528.1"/>
    <property type="molecule type" value="Genomic_DNA"/>
</dbReference>
<protein>
    <recommendedName>
        <fullName evidence="2">Protein kinase domain-containing protein</fullName>
    </recommendedName>
</protein>
<dbReference type="Proteomes" id="UP000091857">
    <property type="component" value="Chromosome 14"/>
</dbReference>
<dbReference type="AlphaFoldDB" id="A0A2C9UIR1"/>
<dbReference type="PROSITE" id="PS50011">
    <property type="entry name" value="PROTEIN_KINASE_DOM"/>
    <property type="match status" value="1"/>
</dbReference>
<name>A0A2C9UIR1_MANES</name>
<dbReference type="PANTHER" id="PTHR48008">
    <property type="entry name" value="LEUCINE-RICH REPEAT RECEPTOR-LIKE PROTEIN KINASE IMK3-RELATED"/>
    <property type="match status" value="1"/>
</dbReference>
<gene>
    <name evidence="3" type="ORF">MANES_14G038000v8</name>
</gene>
<keyword evidence="1" id="KW-0812">Transmembrane</keyword>
<dbReference type="OMA" id="SHRWAVV"/>
<sequence length="358" mass="40057">MKNTHLLKLILGLTSATVFISLILAILLYLKRKARNGSNDVERPEIKHGDDIETEDLLTFQGGEDLIIGDILDAPGEVIGKSKYGTLYKALLPRSNSVRLLRFLRPTCTTRAKDFGEAIQLLASIRHPNLVPLLGFYGGPRGEKLLVHPFFRRGSLALFIRDGNAESRKWTIIYRISVGIAKGLDHLHTGLQKTVIHGNLKLKNILLDRNYQPYISDFGLHLLLNPTATQEMLEASAADGYKAPELVKMKDASEQTDIYSLGIMLLQLLSGKEPMNENPNSGDDFHLPTFMRNAVLDRRITDLYHPDVLVSNNSDSESPVTEERVLKFFQLAMSCCSPSPSLRPNTRQVLCKLEEIGR</sequence>
<dbReference type="GO" id="GO:0004672">
    <property type="term" value="F:protein kinase activity"/>
    <property type="evidence" value="ECO:0007669"/>
    <property type="project" value="InterPro"/>
</dbReference>
<reference evidence="4" key="1">
    <citation type="journal article" date="2016" name="Nat. Biotechnol.">
        <title>Sequencing wild and cultivated cassava and related species reveals extensive interspecific hybridization and genetic diversity.</title>
        <authorList>
            <person name="Bredeson J.V."/>
            <person name="Lyons J.B."/>
            <person name="Prochnik S.E."/>
            <person name="Wu G.A."/>
            <person name="Ha C.M."/>
            <person name="Edsinger-Gonzales E."/>
            <person name="Grimwood J."/>
            <person name="Schmutz J."/>
            <person name="Rabbi I.Y."/>
            <person name="Egesi C."/>
            <person name="Nauluvula P."/>
            <person name="Lebot V."/>
            <person name="Ndunguru J."/>
            <person name="Mkamilo G."/>
            <person name="Bart R.S."/>
            <person name="Setter T.L."/>
            <person name="Gleadow R.M."/>
            <person name="Kulakow P."/>
            <person name="Ferguson M.E."/>
            <person name="Rounsley S."/>
            <person name="Rokhsar D.S."/>
        </authorList>
    </citation>
    <scope>NUCLEOTIDE SEQUENCE [LARGE SCALE GENOMIC DNA]</scope>
    <source>
        <strain evidence="4">cv. AM560-2</strain>
    </source>
</reference>
<feature type="transmembrane region" description="Helical" evidence="1">
    <location>
        <begin position="6"/>
        <end position="30"/>
    </location>
</feature>
<dbReference type="InterPro" id="IPR052451">
    <property type="entry name" value="Ser/Thr_kinase-like"/>
</dbReference>
<dbReference type="SUPFAM" id="SSF56112">
    <property type="entry name" value="Protein kinase-like (PK-like)"/>
    <property type="match status" value="1"/>
</dbReference>
<proteinExistence type="predicted"/>
<evidence type="ECO:0000256" key="1">
    <source>
        <dbReference type="SAM" id="Phobius"/>
    </source>
</evidence>
<dbReference type="Gene3D" id="1.10.510.10">
    <property type="entry name" value="Transferase(Phosphotransferase) domain 1"/>
    <property type="match status" value="1"/>
</dbReference>
<evidence type="ECO:0000313" key="3">
    <source>
        <dbReference type="EMBL" id="OAY30528.1"/>
    </source>
</evidence>
<dbReference type="OrthoDB" id="4062651at2759"/>